<dbReference type="UniPathway" id="UPA00077">
    <property type="reaction ID" value="UER00158"/>
</dbReference>
<gene>
    <name evidence="9" type="ORF">UU02_C0031G0018</name>
</gene>
<comment type="pathway">
    <text evidence="1 7">Cofactor biosynthesis; tetrahydrofolate biosynthesis; 5,6,7,8-tetrahydrofolate from 7,8-dihydrofolate: step 1/1.</text>
</comment>
<keyword evidence="4 7" id="KW-0554">One-carbon metabolism</keyword>
<dbReference type="PANTHER" id="PTHR48069">
    <property type="entry name" value="DIHYDROFOLATE REDUCTASE"/>
    <property type="match status" value="1"/>
</dbReference>
<dbReference type="InterPro" id="IPR001796">
    <property type="entry name" value="DHFR_dom"/>
</dbReference>
<evidence type="ECO:0000256" key="5">
    <source>
        <dbReference type="ARBA" id="ARBA00022857"/>
    </source>
</evidence>
<keyword evidence="6 7" id="KW-0560">Oxidoreductase</keyword>
<dbReference type="Pfam" id="PF00186">
    <property type="entry name" value="DHFR_1"/>
    <property type="match status" value="1"/>
</dbReference>
<comment type="caution">
    <text evidence="9">The sequence shown here is derived from an EMBL/GenBank/DDBJ whole genome shotgun (WGS) entry which is preliminary data.</text>
</comment>
<feature type="domain" description="DHFR" evidence="8">
    <location>
        <begin position="2"/>
        <end position="159"/>
    </location>
</feature>
<evidence type="ECO:0000256" key="6">
    <source>
        <dbReference type="ARBA" id="ARBA00023002"/>
    </source>
</evidence>
<protein>
    <recommendedName>
        <fullName evidence="3 7">Dihydrofolate reductase</fullName>
        <ecNumber evidence="3 7">1.5.1.3</ecNumber>
    </recommendedName>
</protein>
<dbReference type="PANTHER" id="PTHR48069:SF3">
    <property type="entry name" value="DIHYDROFOLATE REDUCTASE"/>
    <property type="match status" value="1"/>
</dbReference>
<dbReference type="GO" id="GO:0050661">
    <property type="term" value="F:NADP binding"/>
    <property type="evidence" value="ECO:0007669"/>
    <property type="project" value="InterPro"/>
</dbReference>
<organism evidence="9 10">
    <name type="scientific">Candidatus Woesebacteria bacterium GW2011_GWA1_40_43</name>
    <dbReference type="NCBI Taxonomy" id="1618553"/>
    <lineage>
        <taxon>Bacteria</taxon>
        <taxon>Candidatus Woeseibacteriota</taxon>
    </lineage>
</organism>
<evidence type="ECO:0000256" key="1">
    <source>
        <dbReference type="ARBA" id="ARBA00004903"/>
    </source>
</evidence>
<dbReference type="PROSITE" id="PS51330">
    <property type="entry name" value="DHFR_2"/>
    <property type="match status" value="1"/>
</dbReference>
<sequence>MKISIIVAVAQNNVIGGKGKLLWHISDDLKHFKEVTMGHHILMGKTTYESIGRILPGRTSLILSHDKNLKVPDGYVFENEKEAIDFAEKNGENELMIIGGESIYKLFFSKADKIYLTKVLKEFDGDVTFPEINMEEWRQTKKEPHPDENPPFEFIELERK</sequence>
<evidence type="ECO:0000259" key="8">
    <source>
        <dbReference type="PROSITE" id="PS51330"/>
    </source>
</evidence>
<comment type="function">
    <text evidence="7">Key enzyme in folate metabolism. Catalyzes an essential reaction for de novo glycine and purine synthesis, and for DNA precursor synthesis.</text>
</comment>
<evidence type="ECO:0000256" key="4">
    <source>
        <dbReference type="ARBA" id="ARBA00022563"/>
    </source>
</evidence>
<dbReference type="EC" id="1.5.1.3" evidence="3 7"/>
<comment type="similarity">
    <text evidence="2 7">Belongs to the dihydrofolate reductase family.</text>
</comment>
<keyword evidence="5 7" id="KW-0521">NADP</keyword>
<dbReference type="SUPFAM" id="SSF53597">
    <property type="entry name" value="Dihydrofolate reductase-like"/>
    <property type="match status" value="1"/>
</dbReference>
<proteinExistence type="inferred from homology"/>
<dbReference type="GO" id="GO:0046654">
    <property type="term" value="P:tetrahydrofolate biosynthetic process"/>
    <property type="evidence" value="ECO:0007669"/>
    <property type="project" value="UniProtKB-UniPathway"/>
</dbReference>
<dbReference type="InterPro" id="IPR024072">
    <property type="entry name" value="DHFR-like_dom_sf"/>
</dbReference>
<dbReference type="GO" id="GO:0046655">
    <property type="term" value="P:folic acid metabolic process"/>
    <property type="evidence" value="ECO:0007669"/>
    <property type="project" value="TreeGrafter"/>
</dbReference>
<accession>A0A0G0SE95</accession>
<evidence type="ECO:0000313" key="10">
    <source>
        <dbReference type="Proteomes" id="UP000034293"/>
    </source>
</evidence>
<dbReference type="PRINTS" id="PR00070">
    <property type="entry name" value="DHFR"/>
</dbReference>
<dbReference type="CDD" id="cd00209">
    <property type="entry name" value="DHFR"/>
    <property type="match status" value="1"/>
</dbReference>
<dbReference type="PIRSF" id="PIRSF000194">
    <property type="entry name" value="DHFR"/>
    <property type="match status" value="1"/>
</dbReference>
<dbReference type="GO" id="GO:0046452">
    <property type="term" value="P:dihydrofolate metabolic process"/>
    <property type="evidence" value="ECO:0007669"/>
    <property type="project" value="TreeGrafter"/>
</dbReference>
<evidence type="ECO:0000256" key="2">
    <source>
        <dbReference type="ARBA" id="ARBA00009539"/>
    </source>
</evidence>
<evidence type="ECO:0000256" key="3">
    <source>
        <dbReference type="ARBA" id="ARBA00012856"/>
    </source>
</evidence>
<evidence type="ECO:0000256" key="7">
    <source>
        <dbReference type="PIRNR" id="PIRNR000194"/>
    </source>
</evidence>
<dbReference type="Gene3D" id="3.40.430.10">
    <property type="entry name" value="Dihydrofolate Reductase, subunit A"/>
    <property type="match status" value="1"/>
</dbReference>
<reference evidence="9 10" key="1">
    <citation type="journal article" date="2015" name="Nature">
        <title>rRNA introns, odd ribosomes, and small enigmatic genomes across a large radiation of phyla.</title>
        <authorList>
            <person name="Brown C.T."/>
            <person name="Hug L.A."/>
            <person name="Thomas B.C."/>
            <person name="Sharon I."/>
            <person name="Castelle C.J."/>
            <person name="Singh A."/>
            <person name="Wilkins M.J."/>
            <person name="Williams K.H."/>
            <person name="Banfield J.F."/>
        </authorList>
    </citation>
    <scope>NUCLEOTIDE SEQUENCE [LARGE SCALE GENOMIC DNA]</scope>
</reference>
<dbReference type="GO" id="GO:0005829">
    <property type="term" value="C:cytosol"/>
    <property type="evidence" value="ECO:0007669"/>
    <property type="project" value="TreeGrafter"/>
</dbReference>
<evidence type="ECO:0000313" key="9">
    <source>
        <dbReference type="EMBL" id="KKR63164.1"/>
    </source>
</evidence>
<dbReference type="GO" id="GO:0004146">
    <property type="term" value="F:dihydrofolate reductase activity"/>
    <property type="evidence" value="ECO:0007669"/>
    <property type="project" value="UniProtKB-EC"/>
</dbReference>
<dbReference type="AlphaFoldDB" id="A0A0G0SE95"/>
<dbReference type="GO" id="GO:0006730">
    <property type="term" value="P:one-carbon metabolic process"/>
    <property type="evidence" value="ECO:0007669"/>
    <property type="project" value="UniProtKB-KW"/>
</dbReference>
<dbReference type="InterPro" id="IPR012259">
    <property type="entry name" value="DHFR"/>
</dbReference>
<comment type="catalytic activity">
    <reaction evidence="7">
        <text>(6S)-5,6,7,8-tetrahydrofolate + NADP(+) = 7,8-dihydrofolate + NADPH + H(+)</text>
        <dbReference type="Rhea" id="RHEA:15009"/>
        <dbReference type="ChEBI" id="CHEBI:15378"/>
        <dbReference type="ChEBI" id="CHEBI:57451"/>
        <dbReference type="ChEBI" id="CHEBI:57453"/>
        <dbReference type="ChEBI" id="CHEBI:57783"/>
        <dbReference type="ChEBI" id="CHEBI:58349"/>
        <dbReference type="EC" id="1.5.1.3"/>
    </reaction>
</comment>
<dbReference type="EMBL" id="LBZA01000031">
    <property type="protein sequence ID" value="KKR63164.1"/>
    <property type="molecule type" value="Genomic_DNA"/>
</dbReference>
<dbReference type="Proteomes" id="UP000034293">
    <property type="component" value="Unassembled WGS sequence"/>
</dbReference>
<name>A0A0G0SE95_9BACT</name>